<dbReference type="SUPFAM" id="SSF52047">
    <property type="entry name" value="RNI-like"/>
    <property type="match status" value="1"/>
</dbReference>
<proteinExistence type="predicted"/>
<accession>A0A0N4UQN5</accession>
<dbReference type="SMART" id="SM00367">
    <property type="entry name" value="LRR_CC"/>
    <property type="match status" value="4"/>
</dbReference>
<dbReference type="Proteomes" id="UP000038040">
    <property type="component" value="Unplaced"/>
</dbReference>
<dbReference type="GO" id="GO:0031146">
    <property type="term" value="P:SCF-dependent proteasomal ubiquitin-dependent protein catabolic process"/>
    <property type="evidence" value="ECO:0007669"/>
    <property type="project" value="TreeGrafter"/>
</dbReference>
<dbReference type="AlphaFoldDB" id="A0A0N4UQN5"/>
<name>A0A0N4UQN5_DRAME</name>
<dbReference type="PANTHER" id="PTHR13318:SF190">
    <property type="entry name" value="PARTNER OF PAIRED, ISOFORM B"/>
    <property type="match status" value="1"/>
</dbReference>
<dbReference type="InterPro" id="IPR032675">
    <property type="entry name" value="LRR_dom_sf"/>
</dbReference>
<evidence type="ECO:0000313" key="2">
    <source>
        <dbReference type="WBParaSite" id="DME_0001033001-mRNA-1"/>
    </source>
</evidence>
<organism evidence="1 2">
    <name type="scientific">Dracunculus medinensis</name>
    <name type="common">Guinea worm</name>
    <dbReference type="NCBI Taxonomy" id="318479"/>
    <lineage>
        <taxon>Eukaryota</taxon>
        <taxon>Metazoa</taxon>
        <taxon>Ecdysozoa</taxon>
        <taxon>Nematoda</taxon>
        <taxon>Chromadorea</taxon>
        <taxon>Rhabditida</taxon>
        <taxon>Spirurina</taxon>
        <taxon>Dracunculoidea</taxon>
        <taxon>Dracunculidae</taxon>
        <taxon>Dracunculus</taxon>
    </lineage>
</organism>
<dbReference type="Gene3D" id="3.80.10.10">
    <property type="entry name" value="Ribonuclease Inhibitor"/>
    <property type="match status" value="2"/>
</dbReference>
<protein>
    <submittedName>
        <fullName evidence="2">F-box/LRR-repeat protein 14</fullName>
    </submittedName>
</protein>
<evidence type="ECO:0000313" key="1">
    <source>
        <dbReference type="Proteomes" id="UP000038040"/>
    </source>
</evidence>
<dbReference type="InterPro" id="IPR006553">
    <property type="entry name" value="Leu-rich_rpt_Cys-con_subtyp"/>
</dbReference>
<dbReference type="PANTHER" id="PTHR13318">
    <property type="entry name" value="PARTNER OF PAIRED, ISOFORM B-RELATED"/>
    <property type="match status" value="1"/>
</dbReference>
<dbReference type="GO" id="GO:0019005">
    <property type="term" value="C:SCF ubiquitin ligase complex"/>
    <property type="evidence" value="ECO:0007669"/>
    <property type="project" value="TreeGrafter"/>
</dbReference>
<dbReference type="WBParaSite" id="DME_0001033001-mRNA-1">
    <property type="protein sequence ID" value="DME_0001033001-mRNA-1"/>
    <property type="gene ID" value="DME_0001033001"/>
</dbReference>
<sequence length="327" mass="35679">LITRNMIELHSFSLSGSCFDSLTTTGLMTLTRLEYLTELSLITRNMIELHSFSLSGSCFDSLTTTGLMTLTRLEYLTELSLNYNPLLTNETLEALISGVIGLRSLSIAYAGSDTSLTEDALILISLLVNLERLDVSSLAGVTNKVLSKIAISCVKLRSLRCRSCTYLGNDGVCSLSQLKLLEYLDLSGCLLVTEEAIQVLVNSFPIAKDPNYKDDLRATTIVIGGTICNSSLLKMRDSRVVLDLSDYSSLSSTATARSMLSSASRLLDINVSSDGDTSGDEFESLNTHRSFIIDALHGEEDDSPLENQKSIIKWAEEEAQNLGLLTK</sequence>
<reference evidence="2" key="1">
    <citation type="submission" date="2017-02" db="UniProtKB">
        <authorList>
            <consortium name="WormBaseParasite"/>
        </authorList>
    </citation>
    <scope>IDENTIFICATION</scope>
</reference>